<dbReference type="OrthoDB" id="1748457at2759"/>
<dbReference type="EMBL" id="JXTB01000262">
    <property type="protein sequence ID" value="PON49358.1"/>
    <property type="molecule type" value="Genomic_DNA"/>
</dbReference>
<protein>
    <recommendedName>
        <fullName evidence="3">Myb/SANT-like domain containing protein</fullName>
    </recommendedName>
</protein>
<gene>
    <name evidence="1" type="ORF">PanWU01x14_230380</name>
</gene>
<sequence>EKWKADNGTFKPGYLQELEKIMSVKIQSCRIKAQPHIDSHIKLWKKQYHTIFEMLGPLAIGFGWNEKLKYVVADQYVFDEWVKSHPAAKGLKNKAFPHYDELGIVFGKDRATGHGAMGFSKMVEEIDKKIENEQESEHGPFTLLDELVGNFEADGAARRMKVFDELKTIDGLTNDQ</sequence>
<keyword evidence="2" id="KW-1185">Reference proteome</keyword>
<dbReference type="Proteomes" id="UP000237105">
    <property type="component" value="Unassembled WGS sequence"/>
</dbReference>
<evidence type="ECO:0000313" key="2">
    <source>
        <dbReference type="Proteomes" id="UP000237105"/>
    </source>
</evidence>
<dbReference type="PANTHER" id="PTHR46250">
    <property type="entry name" value="MYB/SANT-LIKE DNA-BINDING DOMAIN PROTEIN-RELATED"/>
    <property type="match status" value="1"/>
</dbReference>
<dbReference type="AlphaFoldDB" id="A0A2P5BKP6"/>
<accession>A0A2P5BKP6</accession>
<dbReference type="PANTHER" id="PTHR46250:SF18">
    <property type="entry name" value="MYB_SANT-LIKE DOMAIN-CONTAINING PROTEIN"/>
    <property type="match status" value="1"/>
</dbReference>
<dbReference type="STRING" id="3476.A0A2P5BKP6"/>
<feature type="non-terminal residue" evidence="1">
    <location>
        <position position="1"/>
    </location>
</feature>
<organism evidence="1 2">
    <name type="scientific">Parasponia andersonii</name>
    <name type="common">Sponia andersonii</name>
    <dbReference type="NCBI Taxonomy" id="3476"/>
    <lineage>
        <taxon>Eukaryota</taxon>
        <taxon>Viridiplantae</taxon>
        <taxon>Streptophyta</taxon>
        <taxon>Embryophyta</taxon>
        <taxon>Tracheophyta</taxon>
        <taxon>Spermatophyta</taxon>
        <taxon>Magnoliopsida</taxon>
        <taxon>eudicotyledons</taxon>
        <taxon>Gunneridae</taxon>
        <taxon>Pentapetalae</taxon>
        <taxon>rosids</taxon>
        <taxon>fabids</taxon>
        <taxon>Rosales</taxon>
        <taxon>Cannabaceae</taxon>
        <taxon>Parasponia</taxon>
    </lineage>
</organism>
<evidence type="ECO:0008006" key="3">
    <source>
        <dbReference type="Google" id="ProtNLM"/>
    </source>
</evidence>
<name>A0A2P5BKP6_PARAD</name>
<proteinExistence type="predicted"/>
<reference evidence="2" key="1">
    <citation type="submission" date="2016-06" db="EMBL/GenBank/DDBJ databases">
        <title>Parallel loss of symbiosis genes in relatives of nitrogen-fixing non-legume Parasponia.</title>
        <authorList>
            <person name="Van Velzen R."/>
            <person name="Holmer R."/>
            <person name="Bu F."/>
            <person name="Rutten L."/>
            <person name="Van Zeijl A."/>
            <person name="Liu W."/>
            <person name="Santuari L."/>
            <person name="Cao Q."/>
            <person name="Sharma T."/>
            <person name="Shen D."/>
            <person name="Roswanjaya Y."/>
            <person name="Wardhani T."/>
            <person name="Kalhor M.S."/>
            <person name="Jansen J."/>
            <person name="Van den Hoogen J."/>
            <person name="Gungor B."/>
            <person name="Hartog M."/>
            <person name="Hontelez J."/>
            <person name="Verver J."/>
            <person name="Yang W.-C."/>
            <person name="Schijlen E."/>
            <person name="Repin R."/>
            <person name="Schilthuizen M."/>
            <person name="Schranz E."/>
            <person name="Heidstra R."/>
            <person name="Miyata K."/>
            <person name="Fedorova E."/>
            <person name="Kohlen W."/>
            <person name="Bisseling T."/>
            <person name="Smit S."/>
            <person name="Geurts R."/>
        </authorList>
    </citation>
    <scope>NUCLEOTIDE SEQUENCE [LARGE SCALE GENOMIC DNA]</scope>
    <source>
        <strain evidence="2">cv. WU1-14</strain>
    </source>
</reference>
<comment type="caution">
    <text evidence="1">The sequence shown here is derived from an EMBL/GenBank/DDBJ whole genome shotgun (WGS) entry which is preliminary data.</text>
</comment>
<evidence type="ECO:0000313" key="1">
    <source>
        <dbReference type="EMBL" id="PON49358.1"/>
    </source>
</evidence>